<feature type="region of interest" description="Disordered" evidence="1">
    <location>
        <begin position="544"/>
        <end position="582"/>
    </location>
</feature>
<dbReference type="STRING" id="97359.A0A550CS50"/>
<feature type="transmembrane region" description="Helical" evidence="2">
    <location>
        <begin position="20"/>
        <end position="41"/>
    </location>
</feature>
<reference evidence="3 4" key="1">
    <citation type="journal article" date="2019" name="New Phytol.">
        <title>Comparative genomics reveals unique wood-decay strategies and fruiting body development in the Schizophyllaceae.</title>
        <authorList>
            <person name="Almasi E."/>
            <person name="Sahu N."/>
            <person name="Krizsan K."/>
            <person name="Balint B."/>
            <person name="Kovacs G.M."/>
            <person name="Kiss B."/>
            <person name="Cseklye J."/>
            <person name="Drula E."/>
            <person name="Henrissat B."/>
            <person name="Nagy I."/>
            <person name="Chovatia M."/>
            <person name="Adam C."/>
            <person name="LaButti K."/>
            <person name="Lipzen A."/>
            <person name="Riley R."/>
            <person name="Grigoriev I.V."/>
            <person name="Nagy L.G."/>
        </authorList>
    </citation>
    <scope>NUCLEOTIDE SEQUENCE [LARGE SCALE GENOMIC DNA]</scope>
    <source>
        <strain evidence="3 4">NL-1724</strain>
    </source>
</reference>
<keyword evidence="4" id="KW-1185">Reference proteome</keyword>
<feature type="compositionally biased region" description="Basic and acidic residues" evidence="1">
    <location>
        <begin position="560"/>
        <end position="570"/>
    </location>
</feature>
<keyword evidence="2" id="KW-1133">Transmembrane helix</keyword>
<comment type="caution">
    <text evidence="3">The sequence shown here is derived from an EMBL/GenBank/DDBJ whole genome shotgun (WGS) entry which is preliminary data.</text>
</comment>
<feature type="region of interest" description="Disordered" evidence="1">
    <location>
        <begin position="685"/>
        <end position="711"/>
    </location>
</feature>
<feature type="transmembrane region" description="Helical" evidence="2">
    <location>
        <begin position="122"/>
        <end position="142"/>
    </location>
</feature>
<dbReference type="AlphaFoldDB" id="A0A550CS50"/>
<feature type="transmembrane region" description="Helical" evidence="2">
    <location>
        <begin position="178"/>
        <end position="199"/>
    </location>
</feature>
<organism evidence="3 4">
    <name type="scientific">Schizophyllum amplum</name>
    <dbReference type="NCBI Taxonomy" id="97359"/>
    <lineage>
        <taxon>Eukaryota</taxon>
        <taxon>Fungi</taxon>
        <taxon>Dikarya</taxon>
        <taxon>Basidiomycota</taxon>
        <taxon>Agaricomycotina</taxon>
        <taxon>Agaricomycetes</taxon>
        <taxon>Agaricomycetidae</taxon>
        <taxon>Agaricales</taxon>
        <taxon>Schizophyllaceae</taxon>
        <taxon>Schizophyllum</taxon>
    </lineage>
</organism>
<sequence length="754" mass="82531">MGYICLSSPTVLRCQSFTTVQSVVLVIPAGLEALVASWTVYANWGLGHRKHMLLAAEGCVYLALALLDMITHLLPAIRDDIRAFRVVDTIVGVASVFPIFFYGLFIFFLLRSQFIDSYPRWLKLLIQISLIAVLLPITLILYEVASFVGITRGAFTNGSATIVAIGFQNDRDEGLWTVFTYSALALLAAMQALPACFALKHLLHVNRDHKQIQSSANGTFHSFGGTIWTTTGLIIGLIETLVGYAPPSFATVLTRRILRALSRAKLCVGASLGMESVETFDDARQGQGLRRSKLLQLIANPRLSTFRELSPTATTFHAAARAPEKPISQPVTSLGLPGMRGFANLRGDVPAGARERVTVYWGGARAPTLHVRFSELNMPSPSLITERFRSPSPEVSEVGSTWRPTSDWSILTGPPLRRNSVAGSSMAADDGVGGMHAHSKSQASMPDSFRAVQELTPHFPPLPDISQWKMPVYAHGRTYSKASARSPRSGSNWTHSRSGSSISYPSAVGGRLPSEIDSAEAADVPASDMRPISMYYFSAAHRHRRNTTGDTTRTPRAYHGRGDTVSELDSRPATPNSDGANSTYAWGARIQRTMSPESWRDTTELGNDSWASRRWVPSGVIDGRSRWASWQPEAKPAKTPTPPPLVRNDTGEAMRIPWLRDLNEVEQDEVECVSERRMYLAPAPSVQSLTEEGSGALKLSRGPTPRTPTPAHEMRETLESTYVERWSRAPTDVGIDLGTSYDSHVLGRMGVVSS</sequence>
<protein>
    <submittedName>
        <fullName evidence="3">Uncharacterized protein</fullName>
    </submittedName>
</protein>
<feature type="compositionally biased region" description="Polar residues" evidence="1">
    <location>
        <begin position="481"/>
        <end position="504"/>
    </location>
</feature>
<evidence type="ECO:0000313" key="3">
    <source>
        <dbReference type="EMBL" id="TRM67626.1"/>
    </source>
</evidence>
<evidence type="ECO:0000256" key="2">
    <source>
        <dbReference type="SAM" id="Phobius"/>
    </source>
</evidence>
<dbReference type="EMBL" id="VDMD01000002">
    <property type="protein sequence ID" value="TRM67626.1"/>
    <property type="molecule type" value="Genomic_DNA"/>
</dbReference>
<feature type="transmembrane region" description="Helical" evidence="2">
    <location>
        <begin position="89"/>
        <end position="110"/>
    </location>
</feature>
<feature type="compositionally biased region" description="Polar residues" evidence="1">
    <location>
        <begin position="573"/>
        <end position="582"/>
    </location>
</feature>
<feature type="transmembrane region" description="Helical" evidence="2">
    <location>
        <begin position="220"/>
        <end position="245"/>
    </location>
</feature>
<name>A0A550CS50_9AGAR</name>
<evidence type="ECO:0000313" key="4">
    <source>
        <dbReference type="Proteomes" id="UP000320762"/>
    </source>
</evidence>
<keyword evidence="2" id="KW-0812">Transmembrane</keyword>
<accession>A0A550CS50</accession>
<dbReference type="OrthoDB" id="3219582at2759"/>
<feature type="region of interest" description="Disordered" evidence="1">
    <location>
        <begin position="630"/>
        <end position="649"/>
    </location>
</feature>
<evidence type="ECO:0000256" key="1">
    <source>
        <dbReference type="SAM" id="MobiDB-lite"/>
    </source>
</evidence>
<feature type="transmembrane region" description="Helical" evidence="2">
    <location>
        <begin position="53"/>
        <end position="77"/>
    </location>
</feature>
<dbReference type="Proteomes" id="UP000320762">
    <property type="component" value="Unassembled WGS sequence"/>
</dbReference>
<keyword evidence="2" id="KW-0472">Membrane</keyword>
<feature type="region of interest" description="Disordered" evidence="1">
    <location>
        <begin position="481"/>
        <end position="509"/>
    </location>
</feature>
<gene>
    <name evidence="3" type="ORF">BD626DRAFT_103641</name>
</gene>
<proteinExistence type="predicted"/>
<feature type="region of interest" description="Disordered" evidence="1">
    <location>
        <begin position="409"/>
        <end position="441"/>
    </location>
</feature>